<dbReference type="Proteomes" id="UP000814353">
    <property type="component" value="Unassembled WGS sequence"/>
</dbReference>
<organism evidence="3 5">
    <name type="scientific">Billgrantia kenyensis</name>
    <dbReference type="NCBI Taxonomy" id="321266"/>
    <lineage>
        <taxon>Bacteria</taxon>
        <taxon>Pseudomonadati</taxon>
        <taxon>Pseudomonadota</taxon>
        <taxon>Gammaproteobacteria</taxon>
        <taxon>Oceanospirillales</taxon>
        <taxon>Halomonadaceae</taxon>
        <taxon>Billgrantia</taxon>
    </lineage>
</organism>
<reference evidence="3 5" key="2">
    <citation type="submission" date="2020-07" db="EMBL/GenBank/DDBJ databases">
        <title>Identification of Halomonas strains.</title>
        <authorList>
            <person name="Xiao Z."/>
            <person name="Shen J."/>
        </authorList>
    </citation>
    <scope>NUCLEOTIDE SEQUENCE [LARGE SCALE GENOMIC DNA]</scope>
    <source>
        <strain evidence="3 5">DSM 17331</strain>
    </source>
</reference>
<dbReference type="SUPFAM" id="SSF54197">
    <property type="entry name" value="HIT-like"/>
    <property type="match status" value="1"/>
</dbReference>
<dbReference type="RefSeq" id="WP_181516040.1">
    <property type="nucleotide sequence ID" value="NZ_JABFUB010000022.1"/>
</dbReference>
<dbReference type="EMBL" id="JACEFT010000026">
    <property type="protein sequence ID" value="MBA2780502.1"/>
    <property type="molecule type" value="Genomic_DNA"/>
</dbReference>
<gene>
    <name evidence="3" type="ORF">H1D44_16565</name>
    <name evidence="4" type="ORF">HOP48_17980</name>
</gene>
<dbReference type="InterPro" id="IPR026026">
    <property type="entry name" value="HIT_Hint"/>
</dbReference>
<proteinExistence type="predicted"/>
<evidence type="ECO:0000313" key="4">
    <source>
        <dbReference type="EMBL" id="MCG6663422.1"/>
    </source>
</evidence>
<feature type="domain" description="HIT" evidence="2">
    <location>
        <begin position="36"/>
        <end position="105"/>
    </location>
</feature>
<evidence type="ECO:0000313" key="6">
    <source>
        <dbReference type="Proteomes" id="UP000814353"/>
    </source>
</evidence>
<evidence type="ECO:0000313" key="5">
    <source>
        <dbReference type="Proteomes" id="UP000518091"/>
    </source>
</evidence>
<name>A0A7V9W3P2_9GAMM</name>
<dbReference type="AlphaFoldDB" id="A0A7V9W3P2"/>
<protein>
    <submittedName>
        <fullName evidence="3">HIT family protein</fullName>
    </submittedName>
</protein>
<accession>A0A7V9W3P2</accession>
<reference evidence="4 6" key="1">
    <citation type="submission" date="2020-05" db="EMBL/GenBank/DDBJ databases">
        <title>Comparative genomic analysis of denitrifying bacteria from Halomonas genus.</title>
        <authorList>
            <person name="Wang L."/>
            <person name="Shao Z."/>
        </authorList>
    </citation>
    <scope>NUCLEOTIDE SEQUENCE [LARGE SCALE GENOMIC DNA]</scope>
    <source>
        <strain evidence="4 6">DSM 17331</strain>
    </source>
</reference>
<sequence length="141" mass="16036">MSSVELDERLVRDSYPVAELPLSQLRLMDDTRFPWLILIPRRKGVSEVFDLAAADRHQLWHEASEVSRMLKELSQADKINVASLGNVVAQLHVHLVARRRGDDAWPGPVWGHGQAQPYDLDELASMRDHLLARLDGLQLEL</sequence>
<dbReference type="Gene3D" id="3.30.428.10">
    <property type="entry name" value="HIT-like"/>
    <property type="match status" value="1"/>
</dbReference>
<dbReference type="Pfam" id="PF01230">
    <property type="entry name" value="HIT"/>
    <property type="match status" value="1"/>
</dbReference>
<evidence type="ECO:0000313" key="3">
    <source>
        <dbReference type="EMBL" id="MBA2780502.1"/>
    </source>
</evidence>
<dbReference type="InterPro" id="IPR036265">
    <property type="entry name" value="HIT-like_sf"/>
</dbReference>
<dbReference type="PIRSF" id="PIRSF000714">
    <property type="entry name" value="HIT"/>
    <property type="match status" value="1"/>
</dbReference>
<dbReference type="EMBL" id="JABFUB010000022">
    <property type="protein sequence ID" value="MCG6663422.1"/>
    <property type="molecule type" value="Genomic_DNA"/>
</dbReference>
<keyword evidence="6" id="KW-1185">Reference proteome</keyword>
<evidence type="ECO:0000256" key="1">
    <source>
        <dbReference type="PROSITE-ProRule" id="PRU00464"/>
    </source>
</evidence>
<dbReference type="InterPro" id="IPR011146">
    <property type="entry name" value="HIT-like"/>
</dbReference>
<dbReference type="PROSITE" id="PS51084">
    <property type="entry name" value="HIT_2"/>
    <property type="match status" value="1"/>
</dbReference>
<comment type="caution">
    <text evidence="3">The sequence shown here is derived from an EMBL/GenBank/DDBJ whole genome shotgun (WGS) entry which is preliminary data.</text>
</comment>
<evidence type="ECO:0000259" key="2">
    <source>
        <dbReference type="PROSITE" id="PS51084"/>
    </source>
</evidence>
<comment type="caution">
    <text evidence="1">Lacks conserved residue(s) required for the propagation of feature annotation.</text>
</comment>
<dbReference type="GO" id="GO:0003824">
    <property type="term" value="F:catalytic activity"/>
    <property type="evidence" value="ECO:0007669"/>
    <property type="project" value="InterPro"/>
</dbReference>
<dbReference type="Proteomes" id="UP000518091">
    <property type="component" value="Unassembled WGS sequence"/>
</dbReference>